<comment type="caution">
    <text evidence="2">The sequence shown here is derived from an EMBL/GenBank/DDBJ whole genome shotgun (WGS) entry which is preliminary data.</text>
</comment>
<feature type="region of interest" description="Disordered" evidence="1">
    <location>
        <begin position="1"/>
        <end position="39"/>
    </location>
</feature>
<accession>A0AAV9IU50</accession>
<proteinExistence type="predicted"/>
<sequence length="136" mass="14723">MGERGGNTLRDRSMAPAIDGAQRQNGAVRTRQTPQADKVFQPPFKVRTLDGTVTVYLDEPRVGDASAVPLDGRQVRAAVESITGRAVLALYRQRGVENEEQGAADIADDAVDLPPVMYMQLAPETASSDSGKQERR</sequence>
<protein>
    <submittedName>
        <fullName evidence="2">Uncharacterized protein</fullName>
    </submittedName>
</protein>
<evidence type="ECO:0000313" key="3">
    <source>
        <dbReference type="Proteomes" id="UP001301350"/>
    </source>
</evidence>
<evidence type="ECO:0000313" key="2">
    <source>
        <dbReference type="EMBL" id="KAK4535814.1"/>
    </source>
</evidence>
<dbReference type="AlphaFoldDB" id="A0AAV9IU50"/>
<organism evidence="2 3">
    <name type="scientific">Cyanidium caldarium</name>
    <name type="common">Red alga</name>
    <dbReference type="NCBI Taxonomy" id="2771"/>
    <lineage>
        <taxon>Eukaryota</taxon>
        <taxon>Rhodophyta</taxon>
        <taxon>Bangiophyceae</taxon>
        <taxon>Cyanidiales</taxon>
        <taxon>Cyanidiaceae</taxon>
        <taxon>Cyanidium</taxon>
    </lineage>
</organism>
<feature type="compositionally biased region" description="Basic and acidic residues" evidence="1">
    <location>
        <begin position="1"/>
        <end position="13"/>
    </location>
</feature>
<gene>
    <name evidence="2" type="ORF">CDCA_CDCA06G1839</name>
</gene>
<keyword evidence="3" id="KW-1185">Reference proteome</keyword>
<name>A0AAV9IU50_CYACA</name>
<dbReference type="EMBL" id="JANCYW010000006">
    <property type="protein sequence ID" value="KAK4535814.1"/>
    <property type="molecule type" value="Genomic_DNA"/>
</dbReference>
<evidence type="ECO:0000256" key="1">
    <source>
        <dbReference type="SAM" id="MobiDB-lite"/>
    </source>
</evidence>
<feature type="compositionally biased region" description="Polar residues" evidence="1">
    <location>
        <begin position="22"/>
        <end position="35"/>
    </location>
</feature>
<reference evidence="2 3" key="1">
    <citation type="submission" date="2022-07" db="EMBL/GenBank/DDBJ databases">
        <title>Genome-wide signatures of adaptation to extreme environments.</title>
        <authorList>
            <person name="Cho C.H."/>
            <person name="Yoon H.S."/>
        </authorList>
    </citation>
    <scope>NUCLEOTIDE SEQUENCE [LARGE SCALE GENOMIC DNA]</scope>
    <source>
        <strain evidence="2 3">DBV 063 E5</strain>
    </source>
</reference>
<dbReference type="Proteomes" id="UP001301350">
    <property type="component" value="Unassembled WGS sequence"/>
</dbReference>